<protein>
    <submittedName>
        <fullName evidence="1">Uncharacterized protein</fullName>
    </submittedName>
</protein>
<dbReference type="AlphaFoldDB" id="X1U8I8"/>
<feature type="non-terminal residue" evidence="1">
    <location>
        <position position="46"/>
    </location>
</feature>
<reference evidence="1" key="1">
    <citation type="journal article" date="2014" name="Front. Microbiol.">
        <title>High frequency of phylogenetically diverse reductive dehalogenase-homologous genes in deep subseafloor sedimentary metagenomes.</title>
        <authorList>
            <person name="Kawai M."/>
            <person name="Futagami T."/>
            <person name="Toyoda A."/>
            <person name="Takaki Y."/>
            <person name="Nishi S."/>
            <person name="Hori S."/>
            <person name="Arai W."/>
            <person name="Tsubouchi T."/>
            <person name="Morono Y."/>
            <person name="Uchiyama I."/>
            <person name="Ito T."/>
            <person name="Fujiyama A."/>
            <person name="Inagaki F."/>
            <person name="Takami H."/>
        </authorList>
    </citation>
    <scope>NUCLEOTIDE SEQUENCE</scope>
    <source>
        <strain evidence="1">Expedition CK06-06</strain>
    </source>
</reference>
<dbReference type="EMBL" id="BARW01019833">
    <property type="protein sequence ID" value="GAI99921.1"/>
    <property type="molecule type" value="Genomic_DNA"/>
</dbReference>
<comment type="caution">
    <text evidence="1">The sequence shown here is derived from an EMBL/GenBank/DDBJ whole genome shotgun (WGS) entry which is preliminary data.</text>
</comment>
<accession>X1U8I8</accession>
<organism evidence="1">
    <name type="scientific">marine sediment metagenome</name>
    <dbReference type="NCBI Taxonomy" id="412755"/>
    <lineage>
        <taxon>unclassified sequences</taxon>
        <taxon>metagenomes</taxon>
        <taxon>ecological metagenomes</taxon>
    </lineage>
</organism>
<gene>
    <name evidence="1" type="ORF">S12H4_33631</name>
</gene>
<sequence>MSYPPRFKGVPQGLGHVVLTYNLSQDLGAPLAIIYLRSHPFAFFDL</sequence>
<proteinExistence type="predicted"/>
<evidence type="ECO:0000313" key="1">
    <source>
        <dbReference type="EMBL" id="GAI99921.1"/>
    </source>
</evidence>
<name>X1U8I8_9ZZZZ</name>